<proteinExistence type="inferred from homology"/>
<dbReference type="GO" id="GO:0005886">
    <property type="term" value="C:plasma membrane"/>
    <property type="evidence" value="ECO:0007669"/>
    <property type="project" value="UniProtKB-SubCell"/>
</dbReference>
<feature type="region of interest" description="Disordered" evidence="9">
    <location>
        <begin position="1"/>
        <end position="89"/>
    </location>
</feature>
<name>A0A2S5B2A8_9BASI</name>
<comment type="function">
    <text evidence="1">Fluoride channel required for the rapid expulsion of cytoplasmic fluoride.</text>
</comment>
<keyword evidence="5 10" id="KW-1133">Transmembrane helix</keyword>
<evidence type="ECO:0000256" key="9">
    <source>
        <dbReference type="SAM" id="MobiDB-lite"/>
    </source>
</evidence>
<dbReference type="GO" id="GO:1903425">
    <property type="term" value="F:fluoride transmembrane transporter activity"/>
    <property type="evidence" value="ECO:0007669"/>
    <property type="project" value="TreeGrafter"/>
</dbReference>
<feature type="transmembrane region" description="Helical" evidence="10">
    <location>
        <begin position="139"/>
        <end position="157"/>
    </location>
</feature>
<feature type="transmembrane region" description="Helical" evidence="10">
    <location>
        <begin position="113"/>
        <end position="133"/>
    </location>
</feature>
<evidence type="ECO:0000256" key="1">
    <source>
        <dbReference type="ARBA" id="ARBA00002598"/>
    </source>
</evidence>
<dbReference type="PANTHER" id="PTHR28259">
    <property type="entry name" value="FLUORIDE EXPORT PROTEIN 1-RELATED"/>
    <property type="match status" value="1"/>
</dbReference>
<keyword evidence="3" id="KW-1003">Cell membrane</keyword>
<dbReference type="Pfam" id="PF02537">
    <property type="entry name" value="CRCB"/>
    <property type="match status" value="2"/>
</dbReference>
<dbReference type="AlphaFoldDB" id="A0A2S5B2A8"/>
<keyword evidence="12" id="KW-1185">Reference proteome</keyword>
<feature type="transmembrane region" description="Helical" evidence="10">
    <location>
        <begin position="379"/>
        <end position="401"/>
    </location>
</feature>
<accession>A0A2S5B2A8</accession>
<feature type="transmembrane region" description="Helical" evidence="10">
    <location>
        <begin position="286"/>
        <end position="303"/>
    </location>
</feature>
<evidence type="ECO:0000256" key="10">
    <source>
        <dbReference type="SAM" id="Phobius"/>
    </source>
</evidence>
<protein>
    <recommendedName>
        <fullName evidence="13">Fluoride ion transporter CrcB</fullName>
    </recommendedName>
</protein>
<gene>
    <name evidence="11" type="ORF">BMF94_6092</name>
</gene>
<feature type="transmembrane region" description="Helical" evidence="10">
    <location>
        <begin position="347"/>
        <end position="367"/>
    </location>
</feature>
<feature type="transmembrane region" description="Helical" evidence="10">
    <location>
        <begin position="315"/>
        <end position="335"/>
    </location>
</feature>
<comment type="catalytic activity">
    <reaction evidence="8">
        <text>fluoride(in) = fluoride(out)</text>
        <dbReference type="Rhea" id="RHEA:76159"/>
        <dbReference type="ChEBI" id="CHEBI:17051"/>
    </reaction>
    <physiologicalReaction direction="left-to-right" evidence="8">
        <dbReference type="Rhea" id="RHEA:76160"/>
    </physiologicalReaction>
</comment>
<evidence type="ECO:0000313" key="12">
    <source>
        <dbReference type="Proteomes" id="UP000237144"/>
    </source>
</evidence>
<comment type="caution">
    <text evidence="11">The sequence shown here is derived from an EMBL/GenBank/DDBJ whole genome shotgun (WGS) entry which is preliminary data.</text>
</comment>
<dbReference type="STRING" id="741276.A0A2S5B2A8"/>
<dbReference type="OrthoDB" id="409792at2759"/>
<evidence type="ECO:0000256" key="5">
    <source>
        <dbReference type="ARBA" id="ARBA00022989"/>
    </source>
</evidence>
<evidence type="ECO:0000256" key="8">
    <source>
        <dbReference type="ARBA" id="ARBA00035585"/>
    </source>
</evidence>
<keyword evidence="4 10" id="KW-0812">Transmembrane</keyword>
<dbReference type="EMBL" id="PJQD01000096">
    <property type="protein sequence ID" value="POY70914.1"/>
    <property type="molecule type" value="Genomic_DNA"/>
</dbReference>
<comment type="subcellular location">
    <subcellularLocation>
        <location evidence="2">Cell membrane</location>
        <topology evidence="2">Multi-pass membrane protein</topology>
    </subcellularLocation>
</comment>
<dbReference type="Proteomes" id="UP000237144">
    <property type="component" value="Unassembled WGS sequence"/>
</dbReference>
<organism evidence="11 12">
    <name type="scientific">Rhodotorula taiwanensis</name>
    <dbReference type="NCBI Taxonomy" id="741276"/>
    <lineage>
        <taxon>Eukaryota</taxon>
        <taxon>Fungi</taxon>
        <taxon>Dikarya</taxon>
        <taxon>Basidiomycota</taxon>
        <taxon>Pucciniomycotina</taxon>
        <taxon>Microbotryomycetes</taxon>
        <taxon>Sporidiobolales</taxon>
        <taxon>Sporidiobolaceae</taxon>
        <taxon>Rhodotorula</taxon>
    </lineage>
</organism>
<feature type="transmembrane region" description="Helical" evidence="10">
    <location>
        <begin position="208"/>
        <end position="233"/>
    </location>
</feature>
<evidence type="ECO:0000256" key="3">
    <source>
        <dbReference type="ARBA" id="ARBA00022475"/>
    </source>
</evidence>
<dbReference type="InterPro" id="IPR003691">
    <property type="entry name" value="FluC"/>
</dbReference>
<evidence type="ECO:0000256" key="7">
    <source>
        <dbReference type="ARBA" id="ARBA00035120"/>
    </source>
</evidence>
<feature type="transmembrane region" description="Helical" evidence="10">
    <location>
        <begin position="254"/>
        <end position="280"/>
    </location>
</feature>
<evidence type="ECO:0000256" key="6">
    <source>
        <dbReference type="ARBA" id="ARBA00023136"/>
    </source>
</evidence>
<comment type="similarity">
    <text evidence="7">Belongs to the fluoride channel Fluc/FEX (TC 1.A.43) family.</text>
</comment>
<feature type="transmembrane region" description="Helical" evidence="10">
    <location>
        <begin position="169"/>
        <end position="188"/>
    </location>
</feature>
<keyword evidence="6 10" id="KW-0472">Membrane</keyword>
<evidence type="ECO:0000256" key="4">
    <source>
        <dbReference type="ARBA" id="ARBA00022692"/>
    </source>
</evidence>
<evidence type="ECO:0000313" key="11">
    <source>
        <dbReference type="EMBL" id="POY70914.1"/>
    </source>
</evidence>
<sequence>MAERTSSESSSRTMTGDRDNNNSRGTNSAAGKQGERPESHSLELHEEQVAEQYRQERAPKDILPNSEQVRPATEEPPLETGNATLGQKANTLPPKEICSVYEPMYGPWTVHSFLIFGSFWGVLTRLGFQWIGGFASTEVFPLFWAQIVGCFVMGFCVRKKNEIERVFPPFFVMLGTGYCGSVTTWSSMSEQIFADYANLGKPAGTSRFDGFLSGTAIFLVTLAAVQGAFQVGYHLAIVSPIVPVRPRRARRSQTFFNILTILVGPVFWVGGLMILIFGPASWRQPFSFAMVVGPFGAVVRYHLSRFLNPKNSHFPFGTFACNTLSTTIVGVMYLLARHPRSALGCSALRGVVDGFCGSLSTISTMVVELRGLSTRDSYIYILVSYAAAQAVLVLTLGSYVWSGNRAPTCF</sequence>
<evidence type="ECO:0000256" key="2">
    <source>
        <dbReference type="ARBA" id="ARBA00004651"/>
    </source>
</evidence>
<feature type="compositionally biased region" description="Basic and acidic residues" evidence="9">
    <location>
        <begin position="33"/>
        <end position="60"/>
    </location>
</feature>
<dbReference type="PANTHER" id="PTHR28259:SF1">
    <property type="entry name" value="FLUORIDE EXPORT PROTEIN 1-RELATED"/>
    <property type="match status" value="1"/>
</dbReference>
<reference evidence="11 12" key="1">
    <citation type="journal article" date="2018" name="Front. Microbiol.">
        <title>Prospects for Fungal Bioremediation of Acidic Radioactive Waste Sites: Characterization and Genome Sequence of Rhodotorula taiwanensis MD1149.</title>
        <authorList>
            <person name="Tkavc R."/>
            <person name="Matrosova V.Y."/>
            <person name="Grichenko O.E."/>
            <person name="Gostincar C."/>
            <person name="Volpe R.P."/>
            <person name="Klimenkova P."/>
            <person name="Gaidamakova E.K."/>
            <person name="Zhou C.E."/>
            <person name="Stewart B.J."/>
            <person name="Lyman M.G."/>
            <person name="Malfatti S.A."/>
            <person name="Rubinfeld B."/>
            <person name="Courtot M."/>
            <person name="Singh J."/>
            <person name="Dalgard C.L."/>
            <person name="Hamilton T."/>
            <person name="Frey K.G."/>
            <person name="Gunde-Cimerman N."/>
            <person name="Dugan L."/>
            <person name="Daly M.J."/>
        </authorList>
    </citation>
    <scope>NUCLEOTIDE SEQUENCE [LARGE SCALE GENOMIC DNA]</scope>
    <source>
        <strain evidence="11 12">MD1149</strain>
    </source>
</reference>
<evidence type="ECO:0008006" key="13">
    <source>
        <dbReference type="Google" id="ProtNLM"/>
    </source>
</evidence>